<feature type="compositionally biased region" description="Acidic residues" evidence="2">
    <location>
        <begin position="170"/>
        <end position="185"/>
    </location>
</feature>
<reference evidence="4" key="1">
    <citation type="submission" date="2020-09" db="EMBL/GenBank/DDBJ databases">
        <authorList>
            <person name="Kikuchi T."/>
        </authorList>
    </citation>
    <scope>NUCLEOTIDE SEQUENCE</scope>
    <source>
        <strain evidence="4">SH1</strain>
    </source>
</reference>
<dbReference type="EMBL" id="CAJFCW020000005">
    <property type="protein sequence ID" value="CAG9122285.1"/>
    <property type="molecule type" value="Genomic_DNA"/>
</dbReference>
<dbReference type="Proteomes" id="UP000783686">
    <property type="component" value="Unassembled WGS sequence"/>
</dbReference>
<gene>
    <name evidence="4" type="ORF">BOKJ2_LOCUS12113</name>
</gene>
<keyword evidence="1" id="KW-0175">Coiled coil</keyword>
<dbReference type="EMBL" id="CAJFDH010000005">
    <property type="protein sequence ID" value="CAD5226519.1"/>
    <property type="molecule type" value="Genomic_DNA"/>
</dbReference>
<dbReference type="InterPro" id="IPR001878">
    <property type="entry name" value="Znf_CCHC"/>
</dbReference>
<feature type="coiled-coil region" evidence="1">
    <location>
        <begin position="498"/>
        <end position="525"/>
    </location>
</feature>
<sequence>MVHSTRDPATRIRHIKETILSLLNSGTETAEKLTNSTFEPTNLSEAVSQSNALKRAVTNITGKIEQSVTLGNEWRSLRSGNDDAEKDYNDFVADNLINEKRKTLDVSLQDLKVMLEGVTEHKTRFDREHLLANTPVIPKTSQRLRRQPQKTHPIVTPRMQAVYDAHNPDLENDDEEEDDPGEEEEGNRSQGRARNARQNRNVSSGTRSNVGRRKLEPIVFSGDFLEYTLWMTWFLAGFDTPDLSAVEKAQYLLSMVEGEPARILKGIALNDFEDMLDALDQAYDRPDIIQHKLLQKAKNVKVGTGGLRQYILDIKITRRQMQQNGLEWDSPLCIQELVDKLPVEILVELGRVKWALTSTSEVWNMDLLIKALEAVERMMTLPNLNQSKRAVFTTSTSERVEEQNRRTGTSSQQRPNTFVKRYPCLFCNRTDHSSLKCLKTTTLTARKEALQKSGRCFRCLSSDHQSRDCQAKCPECGAAPHRIICKQLPVNVHLTHTEVEEEDEVNDESLALEQLEIELDEKLSQHEVENPEPTTEGTVFATMANEGCFLTAAEVPYRTSTGEVISIATLLDSDADCSFITEQLAKEIGVKTEKKVLLATQVLGDRYNSEVKQTTVVITTNEGNIKVPVYVVPKITGRIKMRYWTGKEIQECIVEPQALLEARTFWTIIQPVRDRQGDELVQSTIGPLVIPQRRPTGTVLTTSTEVEKSWSLESLGITESVDSATQNEVLWREFQDKTIRTSEGRFLVHWLWNGKETELSTNFEQCYRRTEVLMKRLEKNEELMAGYREIIDQQQKDQIIEWANDEAGKNVHYLAHQIVLKESSQTTKLRVVYDGSAGKLSLNDCMHVGPLAVPPLLDILLRFRTKQVVVLSDITKAFLMLELAKEDRRSTIPH</sequence>
<dbReference type="SUPFAM" id="SSF56672">
    <property type="entry name" value="DNA/RNA polymerases"/>
    <property type="match status" value="1"/>
</dbReference>
<dbReference type="SMART" id="SM00343">
    <property type="entry name" value="ZnF_C2HC"/>
    <property type="match status" value="2"/>
</dbReference>
<feature type="region of interest" description="Disordered" evidence="2">
    <location>
        <begin position="130"/>
        <end position="208"/>
    </location>
</feature>
<feature type="domain" description="CCHC-type" evidence="3">
    <location>
        <begin position="423"/>
        <end position="439"/>
    </location>
</feature>
<dbReference type="GO" id="GO:0008270">
    <property type="term" value="F:zinc ion binding"/>
    <property type="evidence" value="ECO:0007669"/>
    <property type="project" value="InterPro"/>
</dbReference>
<dbReference type="AlphaFoldDB" id="A0A811LG82"/>
<dbReference type="Pfam" id="PF03564">
    <property type="entry name" value="DUF1759"/>
    <property type="match status" value="1"/>
</dbReference>
<dbReference type="PANTHER" id="PTHR47331">
    <property type="entry name" value="PHD-TYPE DOMAIN-CONTAINING PROTEIN"/>
    <property type="match status" value="1"/>
</dbReference>
<dbReference type="Proteomes" id="UP000614601">
    <property type="component" value="Unassembled WGS sequence"/>
</dbReference>
<organism evidence="4 5">
    <name type="scientific">Bursaphelenchus okinawaensis</name>
    <dbReference type="NCBI Taxonomy" id="465554"/>
    <lineage>
        <taxon>Eukaryota</taxon>
        <taxon>Metazoa</taxon>
        <taxon>Ecdysozoa</taxon>
        <taxon>Nematoda</taxon>
        <taxon>Chromadorea</taxon>
        <taxon>Rhabditida</taxon>
        <taxon>Tylenchina</taxon>
        <taxon>Tylenchomorpha</taxon>
        <taxon>Aphelenchoidea</taxon>
        <taxon>Aphelenchoididae</taxon>
        <taxon>Bursaphelenchus</taxon>
    </lineage>
</organism>
<keyword evidence="5" id="KW-1185">Reference proteome</keyword>
<dbReference type="InterPro" id="IPR043502">
    <property type="entry name" value="DNA/RNA_pol_sf"/>
</dbReference>
<name>A0A811LG82_9BILA</name>
<dbReference type="GO" id="GO:0003676">
    <property type="term" value="F:nucleic acid binding"/>
    <property type="evidence" value="ECO:0007669"/>
    <property type="project" value="InterPro"/>
</dbReference>
<feature type="region of interest" description="Disordered" evidence="2">
    <location>
        <begin position="392"/>
        <end position="414"/>
    </location>
</feature>
<evidence type="ECO:0000256" key="2">
    <source>
        <dbReference type="SAM" id="MobiDB-lite"/>
    </source>
</evidence>
<accession>A0A811LG82</accession>
<feature type="compositionally biased region" description="Low complexity" evidence="2">
    <location>
        <begin position="188"/>
        <end position="201"/>
    </location>
</feature>
<protein>
    <recommendedName>
        <fullName evidence="3">CCHC-type domain-containing protein</fullName>
    </recommendedName>
</protein>
<evidence type="ECO:0000259" key="3">
    <source>
        <dbReference type="SMART" id="SM00343"/>
    </source>
</evidence>
<feature type="domain" description="CCHC-type" evidence="3">
    <location>
        <begin position="455"/>
        <end position="471"/>
    </location>
</feature>
<evidence type="ECO:0000256" key="1">
    <source>
        <dbReference type="SAM" id="Coils"/>
    </source>
</evidence>
<comment type="caution">
    <text evidence="4">The sequence shown here is derived from an EMBL/GenBank/DDBJ whole genome shotgun (WGS) entry which is preliminary data.</text>
</comment>
<evidence type="ECO:0000313" key="4">
    <source>
        <dbReference type="EMBL" id="CAD5226519.1"/>
    </source>
</evidence>
<dbReference type="InterPro" id="IPR005312">
    <property type="entry name" value="DUF1759"/>
</dbReference>
<proteinExistence type="predicted"/>
<evidence type="ECO:0000313" key="5">
    <source>
        <dbReference type="Proteomes" id="UP000614601"/>
    </source>
</evidence>
<dbReference type="OrthoDB" id="5866796at2759"/>